<dbReference type="GO" id="GO:0032259">
    <property type="term" value="P:methylation"/>
    <property type="evidence" value="ECO:0007669"/>
    <property type="project" value="UniProtKB-KW"/>
</dbReference>
<reference evidence="10" key="1">
    <citation type="journal article" date="2019" name="Int. J. Syst. Evol. Microbiol.">
        <title>The Global Catalogue of Microorganisms (GCM) 10K type strain sequencing project: providing services to taxonomists for standard genome sequencing and annotation.</title>
        <authorList>
            <consortium name="The Broad Institute Genomics Platform"/>
            <consortium name="The Broad Institute Genome Sequencing Center for Infectious Disease"/>
            <person name="Wu L."/>
            <person name="Ma J."/>
        </authorList>
    </citation>
    <scope>NUCLEOTIDE SEQUENCE [LARGE SCALE GENOMIC DNA]</scope>
    <source>
        <strain evidence="10">JCM 18053</strain>
    </source>
</reference>
<dbReference type="Proteomes" id="UP001499852">
    <property type="component" value="Unassembled WGS sequence"/>
</dbReference>
<gene>
    <name evidence="9" type="ORF">GCM10023213_24570</name>
</gene>
<dbReference type="SUPFAM" id="SSF53335">
    <property type="entry name" value="S-adenosyl-L-methionine-dependent methyltransferases"/>
    <property type="match status" value="1"/>
</dbReference>
<name>A0ABP9P6F1_9BACT</name>
<evidence type="ECO:0000259" key="8">
    <source>
        <dbReference type="Pfam" id="PF20466"/>
    </source>
</evidence>
<accession>A0ABP9P6F1</accession>
<comment type="caution">
    <text evidence="9">The sequence shown here is derived from an EMBL/GenBank/DDBJ whole genome shotgun (WGS) entry which is preliminary data.</text>
</comment>
<dbReference type="Pfam" id="PF07669">
    <property type="entry name" value="Eco57I"/>
    <property type="match status" value="1"/>
</dbReference>
<dbReference type="InterPro" id="IPR011639">
    <property type="entry name" value="MethylTrfase_TaqI-like_dom"/>
</dbReference>
<keyword evidence="4" id="KW-0949">S-adenosyl-L-methionine</keyword>
<keyword evidence="10" id="KW-1185">Reference proteome</keyword>
<dbReference type="Pfam" id="PF20466">
    <property type="entry name" value="MmeI_TRD"/>
    <property type="match status" value="1"/>
</dbReference>
<feature type="region of interest" description="Disordered" evidence="6">
    <location>
        <begin position="1315"/>
        <end position="1358"/>
    </location>
</feature>
<feature type="domain" description="MmeI-like target recognition" evidence="8">
    <location>
        <begin position="1018"/>
        <end position="1187"/>
    </location>
</feature>
<evidence type="ECO:0000256" key="4">
    <source>
        <dbReference type="ARBA" id="ARBA00022691"/>
    </source>
</evidence>
<sequence length="1539" mass="171832">MPAPEIIRSLEAHKRWLGYLQPDGLVVSAAALVDKGHYYQEAQRQRQIELIDHLSTAQSYDEETGTVEVTDFKAFAIDFLQWPAQEWVNAADLPDSCHILLKESTEVLAPFAALHLPRSQREQLSADQSPFQLLLYPSGHPEGEFDKVYENQANTWETTATRRLERLLRETGIPIGLLYSKSAIRLVYAPKGENPGHLTFRYADMLSTMGRPILGALDLLLGRPMLFLGDARNQLPALLQHSRTMQASVSTALAEQVLESLYELVRGFQAADARVHGDLLRGPMARDPDEVYHGLLTVLLRLVFLLFAEDRGLLPSSSLFNQHYSLHALFERLRRDAALHHDTMDQRFGSWPQILTLSRLIHSGCYHRDLAMPARLGHLFDPQRFPFLEGRSDDRSDVRDPAHSLPTVSDGTLYRVLEKLLILQGERLSYRTLDVEQIGSVYQTMIGFTLEIAQGTSIALKPAKSKGVPAFLDLDALLAAEPGKRAEQLQKTTDHKITGKAATALKDALSHDDLIAALERKIAHAASPEKAPPGSLILQPTDERRRSGSHYTPRALTAPIVKKTLEPILARLGDKPTPQQILDLKVCDPAVGSGAFLVEGCRQLGDALVSAWQHYGDRPVIPPDEDELLHARRLVAQRCLYGVDRNPMATDLAKLSLWLATLAKDHPFTFLDHSLRSGDALVGLSKKQIIAFHWDLSSDQAKQRQLGEDQLEKSIEVAINKRIGILEGGDHMLPGFKAELLQAADTALEKARRTGDLCVAAFFNGDKPRARAELRDRYLDTLIEIASTKDAKENFTKTNEVKAIVAQLRQGAPHPVLPFHWEIEFPEIFARGNAGFDAFVGNPPYAGKNTISAGNADNYAPFLQHQHLNSHGNADLAAHFFRRAYNHVREHGNVGFVTTNTIGQGDTRESGLAWLCTKASPNAEIYSAERRIKWPGIAAVTVSTVHLHRGIFTGDRYLDGKKTSFISAYLFHGGSHNSPETLIENSTLSFQGAIPLGNGFFFDDTKVDKGSWPVSLMHHLLDRTPVNGSVVLPYIGGSELLNNPTHTPHRHVIYFGGMSEESARQFSDLFALIEERVKPERETNNRESRKLNWWRFGELATKMFEAKASYKTQLAHSFGPFTHLAFCRIPANIIIGGPHVCILDRGNAQFACLQSRVHMTWVQMMSSSFQDGLRYTPSDCFETFPFPVGWETDSALEAAGQAYYEFRAELLVTNSEGLTSTYNRFHDPEETAPGILRLRELHTAMDHAVLTAYGWSDLMETGRTVCDFIPDYYDEPEEEGGDPVPKSIRYRWPDATRDEVLARLLKLNAERHAQEVRQGLHSSTAQKAAQKTPAKKATQKAAKKEVPKQPASNQEDTPRLAQASLQFGPEDLALFQAPVVPDGRRPPSAPRIKESDPNIYATALVAALLHEAQGPLPWKRLRDSYILATIPRLMASHALPDDRQRVESWRKTWDQVAGPEHLLQALINLGGRKLAVEERPSGEPVFQLQDGFVMNPEPHVCYDAWLALRISEPFAEEVELELEEFDLAQLDQKVFALAA</sequence>
<evidence type="ECO:0000256" key="5">
    <source>
        <dbReference type="ARBA" id="ARBA00047942"/>
    </source>
</evidence>
<dbReference type="InterPro" id="IPR046820">
    <property type="entry name" value="MmeI_TRD"/>
</dbReference>
<organism evidence="9 10">
    <name type="scientific">Prosthecobacter algae</name>
    <dbReference type="NCBI Taxonomy" id="1144682"/>
    <lineage>
        <taxon>Bacteria</taxon>
        <taxon>Pseudomonadati</taxon>
        <taxon>Verrucomicrobiota</taxon>
        <taxon>Verrucomicrobiia</taxon>
        <taxon>Verrucomicrobiales</taxon>
        <taxon>Verrucomicrobiaceae</taxon>
        <taxon>Prosthecobacter</taxon>
    </lineage>
</organism>
<proteinExistence type="predicted"/>
<dbReference type="InterPro" id="IPR029063">
    <property type="entry name" value="SAM-dependent_MTases_sf"/>
</dbReference>
<evidence type="ECO:0000256" key="3">
    <source>
        <dbReference type="ARBA" id="ARBA00022679"/>
    </source>
</evidence>
<keyword evidence="3" id="KW-0808">Transferase</keyword>
<dbReference type="EMBL" id="BAABIA010000004">
    <property type="protein sequence ID" value="GAA5141036.1"/>
    <property type="molecule type" value="Genomic_DNA"/>
</dbReference>
<dbReference type="GO" id="GO:0008168">
    <property type="term" value="F:methyltransferase activity"/>
    <property type="evidence" value="ECO:0007669"/>
    <property type="project" value="UniProtKB-KW"/>
</dbReference>
<dbReference type="PANTHER" id="PTHR33841:SF1">
    <property type="entry name" value="DNA METHYLTRANSFERASE A"/>
    <property type="match status" value="1"/>
</dbReference>
<dbReference type="PRINTS" id="PR00507">
    <property type="entry name" value="N12N6MTFRASE"/>
</dbReference>
<dbReference type="EC" id="2.1.1.72" evidence="1"/>
<dbReference type="PANTHER" id="PTHR33841">
    <property type="entry name" value="DNA METHYLTRANSFERASE YEEA-RELATED"/>
    <property type="match status" value="1"/>
</dbReference>
<evidence type="ECO:0000313" key="9">
    <source>
        <dbReference type="EMBL" id="GAA5141036.1"/>
    </source>
</evidence>
<dbReference type="RefSeq" id="WP_345736663.1">
    <property type="nucleotide sequence ID" value="NZ_BAABIA010000004.1"/>
</dbReference>
<feature type="domain" description="Type II methyltransferase M.TaqI-like" evidence="7">
    <location>
        <begin position="639"/>
        <end position="903"/>
    </location>
</feature>
<comment type="catalytic activity">
    <reaction evidence="5">
        <text>a 2'-deoxyadenosine in DNA + S-adenosyl-L-methionine = an N(6)-methyl-2'-deoxyadenosine in DNA + S-adenosyl-L-homocysteine + H(+)</text>
        <dbReference type="Rhea" id="RHEA:15197"/>
        <dbReference type="Rhea" id="RHEA-COMP:12418"/>
        <dbReference type="Rhea" id="RHEA-COMP:12419"/>
        <dbReference type="ChEBI" id="CHEBI:15378"/>
        <dbReference type="ChEBI" id="CHEBI:57856"/>
        <dbReference type="ChEBI" id="CHEBI:59789"/>
        <dbReference type="ChEBI" id="CHEBI:90615"/>
        <dbReference type="ChEBI" id="CHEBI:90616"/>
        <dbReference type="EC" id="2.1.1.72"/>
    </reaction>
</comment>
<evidence type="ECO:0000256" key="2">
    <source>
        <dbReference type="ARBA" id="ARBA00022603"/>
    </source>
</evidence>
<keyword evidence="2 9" id="KW-0489">Methyltransferase</keyword>
<evidence type="ECO:0000256" key="1">
    <source>
        <dbReference type="ARBA" id="ARBA00011900"/>
    </source>
</evidence>
<dbReference type="Gene3D" id="3.40.50.150">
    <property type="entry name" value="Vaccinia Virus protein VP39"/>
    <property type="match status" value="2"/>
</dbReference>
<feature type="region of interest" description="Disordered" evidence="6">
    <location>
        <begin position="525"/>
        <end position="550"/>
    </location>
</feature>
<dbReference type="InterPro" id="IPR050953">
    <property type="entry name" value="N4_N6_ade-DNA_methylase"/>
</dbReference>
<evidence type="ECO:0000256" key="6">
    <source>
        <dbReference type="SAM" id="MobiDB-lite"/>
    </source>
</evidence>
<evidence type="ECO:0000313" key="10">
    <source>
        <dbReference type="Proteomes" id="UP001499852"/>
    </source>
</evidence>
<protein>
    <recommendedName>
        <fullName evidence="1">site-specific DNA-methyltransferase (adenine-specific)</fullName>
        <ecNumber evidence="1">2.1.1.72</ecNumber>
    </recommendedName>
</protein>
<evidence type="ECO:0000259" key="7">
    <source>
        <dbReference type="Pfam" id="PF07669"/>
    </source>
</evidence>